<gene>
    <name evidence="2" type="ORF">SAMN04324258_1733</name>
</gene>
<dbReference type="PANTHER" id="PTHR46546:SF4">
    <property type="entry name" value="SHEWANELLA-LIKE PROTEIN PHOSPHATASE 1"/>
    <property type="match status" value="1"/>
</dbReference>
<evidence type="ECO:0000259" key="1">
    <source>
        <dbReference type="Pfam" id="PF00149"/>
    </source>
</evidence>
<accession>A0A1T5K0T4</accession>
<dbReference type="STRING" id="526729.SAMN04324258_1733"/>
<dbReference type="Gene3D" id="3.60.21.10">
    <property type="match status" value="1"/>
</dbReference>
<dbReference type="OrthoDB" id="9807890at2"/>
<dbReference type="InterPro" id="IPR029052">
    <property type="entry name" value="Metallo-depent_PP-like"/>
</dbReference>
<feature type="domain" description="Calcineurin-like phosphoesterase" evidence="1">
    <location>
        <begin position="3"/>
        <end position="215"/>
    </location>
</feature>
<proteinExistence type="predicted"/>
<dbReference type="PANTHER" id="PTHR46546">
    <property type="entry name" value="SHEWANELLA-LIKE PROTEIN PHOSPHATASE 1"/>
    <property type="match status" value="1"/>
</dbReference>
<dbReference type="GO" id="GO:0016787">
    <property type="term" value="F:hydrolase activity"/>
    <property type="evidence" value="ECO:0007669"/>
    <property type="project" value="InterPro"/>
</dbReference>
<dbReference type="AlphaFoldDB" id="A0A1T5K0T4"/>
<evidence type="ECO:0000313" key="2">
    <source>
        <dbReference type="EMBL" id="SKC57150.1"/>
    </source>
</evidence>
<dbReference type="Proteomes" id="UP000189777">
    <property type="component" value="Unassembled WGS sequence"/>
</dbReference>
<organism evidence="2 3">
    <name type="scientific">Krasilnikoviella flava</name>
    <dbReference type="NCBI Taxonomy" id="526729"/>
    <lineage>
        <taxon>Bacteria</taxon>
        <taxon>Bacillati</taxon>
        <taxon>Actinomycetota</taxon>
        <taxon>Actinomycetes</taxon>
        <taxon>Micrococcales</taxon>
        <taxon>Promicromonosporaceae</taxon>
        <taxon>Krasilnikoviella</taxon>
    </lineage>
</organism>
<protein>
    <submittedName>
        <fullName evidence="2">Calcineurin-like phosphoesterase</fullName>
    </submittedName>
</protein>
<name>A0A1T5K0T4_9MICO</name>
<reference evidence="2 3" key="1">
    <citation type="submission" date="2017-02" db="EMBL/GenBank/DDBJ databases">
        <authorList>
            <person name="Peterson S.W."/>
        </authorList>
    </citation>
    <scope>NUCLEOTIDE SEQUENCE [LARGE SCALE GENOMIC DNA]</scope>
    <source>
        <strain evidence="2 3">DSM 21481</strain>
    </source>
</reference>
<dbReference type="EMBL" id="FUZQ01000003">
    <property type="protein sequence ID" value="SKC57150.1"/>
    <property type="molecule type" value="Genomic_DNA"/>
</dbReference>
<dbReference type="Pfam" id="PF00149">
    <property type="entry name" value="Metallophos"/>
    <property type="match status" value="1"/>
</dbReference>
<dbReference type="InterPro" id="IPR004843">
    <property type="entry name" value="Calcineurin-like_PHP"/>
</dbReference>
<keyword evidence="3" id="KW-1185">Reference proteome</keyword>
<dbReference type="SUPFAM" id="SSF56300">
    <property type="entry name" value="Metallo-dependent phosphatases"/>
    <property type="match status" value="1"/>
</dbReference>
<evidence type="ECO:0000313" key="3">
    <source>
        <dbReference type="Proteomes" id="UP000189777"/>
    </source>
</evidence>
<dbReference type="RefSeq" id="WP_079574363.1">
    <property type="nucleotide sequence ID" value="NZ_FUZQ01000003.1"/>
</dbReference>
<sequence>MTRVYAVSDVHGYRDVLVHALATEGLTDADGRWAGADARLWFLGDYLDRGPDGVGVIDLVRRLVDESEGAVGALLGNHEVLALGMRQFGATTIPGPGEAGRSFARSWERNGGLAGDQARLTDEHVGWLRALPMAARDAGALLVHSDTLAYLEWGRTLEDLNATGQGLLESDDLAVWWETWRRLTSRAAFRGEGGPQAARELLDHLGGDRVVHGHSIVAEMLGRAYADVTEPQSYADGRALAIDGGIYEGGPCLVARLA</sequence>